<proteinExistence type="predicted"/>
<organism evidence="2">
    <name type="scientific">Polysiphonia sp</name>
    <dbReference type="NCBI Taxonomy" id="1967842"/>
    <lineage>
        <taxon>Eukaryota</taxon>
        <taxon>Rhodophyta</taxon>
        <taxon>Florideophyceae</taxon>
        <taxon>Rhodymeniophycidae</taxon>
        <taxon>Ceramiales</taxon>
        <taxon>Rhodomelaceae</taxon>
        <taxon>Polysiphonioideae</taxon>
        <taxon>Polysiphonia</taxon>
    </lineage>
</organism>
<keyword evidence="1" id="KW-0812">Transmembrane</keyword>
<protein>
    <submittedName>
        <fullName evidence="2">Uncharacterized protein</fullName>
    </submittedName>
</protein>
<dbReference type="AlphaFoldDB" id="A0A1Z1MT67"/>
<keyword evidence="2" id="KW-0934">Plastid</keyword>
<keyword evidence="2" id="KW-0150">Chloroplast</keyword>
<sequence>MKRITILININLLYFYLTDLLYYNSILIHQLKQSTAET</sequence>
<evidence type="ECO:0000256" key="1">
    <source>
        <dbReference type="SAM" id="Phobius"/>
    </source>
</evidence>
<geneLocation type="chloroplast" evidence="2"/>
<gene>
    <name evidence="2" type="primary">orf38b</name>
</gene>
<feature type="transmembrane region" description="Helical" evidence="1">
    <location>
        <begin position="6"/>
        <end position="23"/>
    </location>
</feature>
<keyword evidence="1" id="KW-0472">Membrane</keyword>
<dbReference type="EMBL" id="MF101456">
    <property type="protein sequence ID" value="ARW69283.1"/>
    <property type="molecule type" value="Genomic_DNA"/>
</dbReference>
<name>A0A1Z1MT67_9FLOR</name>
<evidence type="ECO:0000313" key="2">
    <source>
        <dbReference type="EMBL" id="ARW69283.1"/>
    </source>
</evidence>
<accession>A0A1Z1MT67</accession>
<reference evidence="2" key="1">
    <citation type="journal article" date="2017" name="J. Phycol.">
        <title>Analysis of chloroplast genomes and a supermatrix inform reclassification of the Rhodomelaceae (Rhodophyta).</title>
        <authorList>
            <person name="Diaz-Tapia P."/>
            <person name="Maggs C.A."/>
            <person name="West J.A."/>
            <person name="Verbruggen H."/>
        </authorList>
    </citation>
    <scope>NUCLEOTIDE SEQUENCE</scope>
    <source>
        <strain evidence="2">PD1760</strain>
    </source>
</reference>
<keyword evidence="1" id="KW-1133">Transmembrane helix</keyword>